<comment type="similarity">
    <text evidence="2 3">Belongs to the small heat shock protein (HSP20) family.</text>
</comment>
<dbReference type="AlphaFoldDB" id="A0A0J9VZP2"/>
<gene>
    <name evidence="6" type="ORF">FOXG_14685</name>
</gene>
<organism evidence="6 7">
    <name type="scientific">Fusarium oxysporum f. sp. lycopersici (strain 4287 / CBS 123668 / FGSC 9935 / NRRL 34936)</name>
    <name type="common">Fusarium vascular wilt of tomato</name>
    <dbReference type="NCBI Taxonomy" id="426428"/>
    <lineage>
        <taxon>Eukaryota</taxon>
        <taxon>Fungi</taxon>
        <taxon>Dikarya</taxon>
        <taxon>Ascomycota</taxon>
        <taxon>Pezizomycotina</taxon>
        <taxon>Sordariomycetes</taxon>
        <taxon>Hypocreomycetidae</taxon>
        <taxon>Hypocreales</taxon>
        <taxon>Nectriaceae</taxon>
        <taxon>Fusarium</taxon>
        <taxon>Fusarium oxysporum species complex</taxon>
    </lineage>
</organism>
<dbReference type="PANTHER" id="PTHR11527">
    <property type="entry name" value="HEAT-SHOCK PROTEIN 20 FAMILY MEMBER"/>
    <property type="match status" value="1"/>
</dbReference>
<dbReference type="InterPro" id="IPR008978">
    <property type="entry name" value="HSP20-like_chaperone"/>
</dbReference>
<dbReference type="PROSITE" id="PS01031">
    <property type="entry name" value="SHSP"/>
    <property type="match status" value="1"/>
</dbReference>
<evidence type="ECO:0000313" key="6">
    <source>
        <dbReference type="EMBL" id="KNB16246.1"/>
    </source>
</evidence>
<dbReference type="Proteomes" id="UP000009097">
    <property type="component" value="Unassembled WGS sequence"/>
</dbReference>
<reference evidence="6" key="1">
    <citation type="submission" date="2007-04" db="EMBL/GenBank/DDBJ databases">
        <authorList>
            <consortium name="The Broad Institute Genome Sequencing Platform"/>
            <person name="Birren B."/>
            <person name="Lander E."/>
            <person name="Galagan J."/>
            <person name="Nusbaum C."/>
            <person name="Devon K."/>
            <person name="Ma L.-J."/>
            <person name="Jaffe D."/>
            <person name="Butler J."/>
            <person name="Alvarez P."/>
            <person name="Gnerre S."/>
            <person name="Grabherr M."/>
            <person name="Kleber M."/>
            <person name="Mauceli E."/>
            <person name="Brockman W."/>
            <person name="MacCallum I.A."/>
            <person name="Young S."/>
            <person name="LaButti K."/>
            <person name="DeCaprio D."/>
            <person name="Crawford M."/>
            <person name="Koehrsen M."/>
            <person name="Engels R."/>
            <person name="Montgomery P."/>
            <person name="Pearson M."/>
            <person name="Howarth C."/>
            <person name="Larson L."/>
            <person name="White J."/>
            <person name="O'Leary S."/>
            <person name="Kodira C."/>
            <person name="Zeng Q."/>
            <person name="Yandava C."/>
            <person name="Alvarado L."/>
            <person name="Kistler C."/>
            <person name="Shim W.-B."/>
            <person name="Kang S."/>
            <person name="Woloshuk C."/>
        </authorList>
    </citation>
    <scope>NUCLEOTIDE SEQUENCE</scope>
    <source>
        <strain evidence="6">4287</strain>
    </source>
</reference>
<dbReference type="VEuPathDB" id="FungiDB:FOXG_14685"/>
<dbReference type="GeneID" id="28955828"/>
<feature type="region of interest" description="Disordered" evidence="4">
    <location>
        <begin position="120"/>
        <end position="168"/>
    </location>
</feature>
<dbReference type="KEGG" id="fox:FOXG_14685"/>
<sequence>MYSCRSLVSQQARKSIGGLFINKRFFPHSIASKARTMALFPRSLYNSESPFNPIFRLLEDYDTYSRRDQNTHHAGMIHWQPKFDICETPQAYELHGELAGMKKKEVHLEFTEPQTMVIRGKSERNYTSGNPPAGFVEGPSAHGALKGEGAEQSKSQPQQPHKDDKHDEKTKYWLAERSIGEFSRTFTFPSHVDQDGVSASFEDGILTIIVPKVKKHESRRIHID</sequence>
<protein>
    <recommendedName>
        <fullName evidence="5">SHSP domain-containing protein</fullName>
    </recommendedName>
</protein>
<dbReference type="RefSeq" id="XP_018254291.1">
    <property type="nucleotide sequence ID" value="XM_018394745.1"/>
</dbReference>
<name>A0A0J9VZP2_FUSO4</name>
<evidence type="ECO:0000256" key="1">
    <source>
        <dbReference type="ARBA" id="ARBA00023016"/>
    </source>
</evidence>
<dbReference type="InterPro" id="IPR031107">
    <property type="entry name" value="Small_HSP"/>
</dbReference>
<dbReference type="InterPro" id="IPR002068">
    <property type="entry name" value="A-crystallin/Hsp20_dom"/>
</dbReference>
<keyword evidence="1" id="KW-0346">Stress response</keyword>
<evidence type="ECO:0000259" key="5">
    <source>
        <dbReference type="PROSITE" id="PS01031"/>
    </source>
</evidence>
<evidence type="ECO:0000256" key="3">
    <source>
        <dbReference type="RuleBase" id="RU003616"/>
    </source>
</evidence>
<dbReference type="CDD" id="cd06464">
    <property type="entry name" value="ACD_sHsps-like"/>
    <property type="match status" value="1"/>
</dbReference>
<accession>A0A0J9VZP2</accession>
<evidence type="ECO:0000256" key="2">
    <source>
        <dbReference type="PROSITE-ProRule" id="PRU00285"/>
    </source>
</evidence>
<dbReference type="Pfam" id="PF00011">
    <property type="entry name" value="HSP20"/>
    <property type="match status" value="1"/>
</dbReference>
<dbReference type="SUPFAM" id="SSF49764">
    <property type="entry name" value="HSP20-like chaperones"/>
    <property type="match status" value="1"/>
</dbReference>
<reference evidence="6" key="2">
    <citation type="journal article" date="2010" name="Nature">
        <title>Comparative genomics reveals mobile pathogenicity chromosomes in Fusarium.</title>
        <authorList>
            <person name="Ma L.J."/>
            <person name="van der Does H.C."/>
            <person name="Borkovich K.A."/>
            <person name="Coleman J.J."/>
            <person name="Daboussi M.J."/>
            <person name="Di Pietro A."/>
            <person name="Dufresne M."/>
            <person name="Freitag M."/>
            <person name="Grabherr M."/>
            <person name="Henrissat B."/>
            <person name="Houterman P.M."/>
            <person name="Kang S."/>
            <person name="Shim W.B."/>
            <person name="Woloshuk C."/>
            <person name="Xie X."/>
            <person name="Xu J.R."/>
            <person name="Antoniw J."/>
            <person name="Baker S.E."/>
            <person name="Bluhm B.H."/>
            <person name="Breakspear A."/>
            <person name="Brown D.W."/>
            <person name="Butchko R.A."/>
            <person name="Chapman S."/>
            <person name="Coulson R."/>
            <person name="Coutinho P.M."/>
            <person name="Danchin E.G."/>
            <person name="Diener A."/>
            <person name="Gale L.R."/>
            <person name="Gardiner D.M."/>
            <person name="Goff S."/>
            <person name="Hammond-Kosack K.E."/>
            <person name="Hilburn K."/>
            <person name="Hua-Van A."/>
            <person name="Jonkers W."/>
            <person name="Kazan K."/>
            <person name="Kodira C.D."/>
            <person name="Koehrsen M."/>
            <person name="Kumar L."/>
            <person name="Lee Y.H."/>
            <person name="Li L."/>
            <person name="Manners J.M."/>
            <person name="Miranda-Saavedra D."/>
            <person name="Mukherjee M."/>
            <person name="Park G."/>
            <person name="Park J."/>
            <person name="Park S.Y."/>
            <person name="Proctor R.H."/>
            <person name="Regev A."/>
            <person name="Ruiz-Roldan M.C."/>
            <person name="Sain D."/>
            <person name="Sakthikumar S."/>
            <person name="Sykes S."/>
            <person name="Schwartz D.C."/>
            <person name="Turgeon B.G."/>
            <person name="Wapinski I."/>
            <person name="Yoder O."/>
            <person name="Young S."/>
            <person name="Zeng Q."/>
            <person name="Zhou S."/>
            <person name="Galagan J."/>
            <person name="Cuomo C.A."/>
            <person name="Kistler H.C."/>
            <person name="Rep M."/>
        </authorList>
    </citation>
    <scope>NUCLEOTIDE SEQUENCE [LARGE SCALE GENOMIC DNA]</scope>
    <source>
        <strain evidence="6">4287</strain>
    </source>
</reference>
<proteinExistence type="inferred from homology"/>
<dbReference type="Gene3D" id="2.60.40.790">
    <property type="match status" value="1"/>
</dbReference>
<evidence type="ECO:0000256" key="4">
    <source>
        <dbReference type="SAM" id="MobiDB-lite"/>
    </source>
</evidence>
<evidence type="ECO:0000313" key="7">
    <source>
        <dbReference type="Proteomes" id="UP000009097"/>
    </source>
</evidence>
<feature type="domain" description="SHSP" evidence="5">
    <location>
        <begin position="74"/>
        <end position="224"/>
    </location>
</feature>
<dbReference type="EMBL" id="DS231718">
    <property type="protein sequence ID" value="KNB16246.1"/>
    <property type="molecule type" value="Genomic_DNA"/>
</dbReference>